<name>A0A0F9C4D2_9ZZZZ</name>
<comment type="caution">
    <text evidence="1">The sequence shown here is derived from an EMBL/GenBank/DDBJ whole genome shotgun (WGS) entry which is preliminary data.</text>
</comment>
<feature type="non-terminal residue" evidence="1">
    <location>
        <position position="61"/>
    </location>
</feature>
<accession>A0A0F9C4D2</accession>
<proteinExistence type="predicted"/>
<dbReference type="EMBL" id="LAZR01037846">
    <property type="protein sequence ID" value="KKL21127.1"/>
    <property type="molecule type" value="Genomic_DNA"/>
</dbReference>
<evidence type="ECO:0000313" key="1">
    <source>
        <dbReference type="EMBL" id="KKL21127.1"/>
    </source>
</evidence>
<sequence>MTLVYRKDSILGSGIVKRIEHRTVTPLEVQVVDAFSCCHKSESISSQIVIDKYFQVVVKQG</sequence>
<dbReference type="AlphaFoldDB" id="A0A0F9C4D2"/>
<organism evidence="1">
    <name type="scientific">marine sediment metagenome</name>
    <dbReference type="NCBI Taxonomy" id="412755"/>
    <lineage>
        <taxon>unclassified sequences</taxon>
        <taxon>metagenomes</taxon>
        <taxon>ecological metagenomes</taxon>
    </lineage>
</organism>
<protein>
    <submittedName>
        <fullName evidence="1">Uncharacterized protein</fullName>
    </submittedName>
</protein>
<gene>
    <name evidence="1" type="ORF">LCGC14_2448600</name>
</gene>
<reference evidence="1" key="1">
    <citation type="journal article" date="2015" name="Nature">
        <title>Complex archaea that bridge the gap between prokaryotes and eukaryotes.</title>
        <authorList>
            <person name="Spang A."/>
            <person name="Saw J.H."/>
            <person name="Jorgensen S.L."/>
            <person name="Zaremba-Niedzwiedzka K."/>
            <person name="Martijn J."/>
            <person name="Lind A.E."/>
            <person name="van Eijk R."/>
            <person name="Schleper C."/>
            <person name="Guy L."/>
            <person name="Ettema T.J."/>
        </authorList>
    </citation>
    <scope>NUCLEOTIDE SEQUENCE</scope>
</reference>